<name>A0ABS3HM13_9ENTE</name>
<gene>
    <name evidence="2" type="ORF">JZO85_19685</name>
</gene>
<dbReference type="Proteomes" id="UP000664495">
    <property type="component" value="Unassembled WGS sequence"/>
</dbReference>
<keyword evidence="1" id="KW-0472">Membrane</keyword>
<keyword evidence="1" id="KW-0812">Transmembrane</keyword>
<proteinExistence type="predicted"/>
<accession>A0ABS3HM13</accession>
<evidence type="ECO:0000313" key="2">
    <source>
        <dbReference type="EMBL" id="MBO0454486.1"/>
    </source>
</evidence>
<dbReference type="InterPro" id="IPR023833">
    <property type="entry name" value="Signal_pept_SipW-depend-type"/>
</dbReference>
<dbReference type="RefSeq" id="WP_207110222.1">
    <property type="nucleotide sequence ID" value="NZ_JAFLVR010000063.1"/>
</dbReference>
<dbReference type="NCBIfam" id="TIGR04088">
    <property type="entry name" value="cognate_SipW"/>
    <property type="match status" value="1"/>
</dbReference>
<keyword evidence="3" id="KW-1185">Reference proteome</keyword>
<protein>
    <recommendedName>
        <fullName evidence="4">Alternate signal-mediated exported protein, CPF_0494 family</fullName>
    </recommendedName>
</protein>
<evidence type="ECO:0000256" key="1">
    <source>
        <dbReference type="SAM" id="Phobius"/>
    </source>
</evidence>
<dbReference type="EMBL" id="JAFLVR010000063">
    <property type="protein sequence ID" value="MBO0454486.1"/>
    <property type="molecule type" value="Genomic_DNA"/>
</dbReference>
<dbReference type="NCBIfam" id="TIGR04090">
    <property type="entry name" value="exp_by_SipW_IV"/>
    <property type="match status" value="1"/>
</dbReference>
<organism evidence="2 3">
    <name type="scientific">Candidatus Enterococcus murrayae</name>
    <dbReference type="NCBI Taxonomy" id="2815321"/>
    <lineage>
        <taxon>Bacteria</taxon>
        <taxon>Bacillati</taxon>
        <taxon>Bacillota</taxon>
        <taxon>Bacilli</taxon>
        <taxon>Lactobacillales</taxon>
        <taxon>Enterococcaceae</taxon>
        <taxon>Enterococcus</taxon>
    </lineage>
</organism>
<dbReference type="InterPro" id="IPR024008">
    <property type="entry name" value="BsaA"/>
</dbReference>
<comment type="caution">
    <text evidence="2">The sequence shown here is derived from an EMBL/GenBank/DDBJ whole genome shotgun (WGS) entry which is preliminary data.</text>
</comment>
<sequence length="319" mass="34597">MNSRKKKAVGLSLIMVIVLVLIGTFAWFTSTDNVTNKFKTGALPDGSVKIVEDFEEPDGWTPGEEVKKEVGVLSNSDTDVVVRLSFKEALQKMEADGNKLKQYAFDTEQNDTDLVPVPSIDFSNNGYDDPANLGLTVSGLPADVTIVGKQVFTNKYEFALYRDVSGTLYKMDGDFSYDLQTKTVTVSNVKYLYYKLGISSDKDWAVASHPADITKSALDTKILLGYSGDVDSGTVTTGKWAYDANGGWFYYIGTLAPGQTSPLILTSVTLDGSADNTYQLMDYSLDVRIEALQATEEAIDGGGFPGIPTNIANAIKATL</sequence>
<evidence type="ECO:0000313" key="3">
    <source>
        <dbReference type="Proteomes" id="UP000664495"/>
    </source>
</evidence>
<evidence type="ECO:0008006" key="4">
    <source>
        <dbReference type="Google" id="ProtNLM"/>
    </source>
</evidence>
<reference evidence="2 3" key="1">
    <citation type="submission" date="2021-03" db="EMBL/GenBank/DDBJ databases">
        <title>Enterococcal diversity collection.</title>
        <authorList>
            <person name="Gilmore M.S."/>
            <person name="Schwartzman J."/>
            <person name="Van Tyne D."/>
            <person name="Martin M."/>
            <person name="Earl A.M."/>
            <person name="Manson A.L."/>
            <person name="Straub T."/>
            <person name="Salamzade R."/>
            <person name="Saavedra J."/>
            <person name="Lebreton F."/>
            <person name="Prichula J."/>
            <person name="Schaufler K."/>
            <person name="Gaca A."/>
            <person name="Sgardioli B."/>
            <person name="Wagenaar J."/>
            <person name="Strong T."/>
        </authorList>
    </citation>
    <scope>NUCLEOTIDE SEQUENCE [LARGE SCALE GENOMIC DNA]</scope>
    <source>
        <strain evidence="2 3">MJM16</strain>
    </source>
</reference>
<feature type="transmembrane region" description="Helical" evidence="1">
    <location>
        <begin position="9"/>
        <end position="28"/>
    </location>
</feature>
<keyword evidence="1" id="KW-1133">Transmembrane helix</keyword>